<protein>
    <recommendedName>
        <fullName evidence="3">Translocation protein SEC72</fullName>
    </recommendedName>
</protein>
<name>A0A9P8PJK9_9ASCO</name>
<keyword evidence="2" id="KW-1185">Reference proteome</keyword>
<dbReference type="Proteomes" id="UP000769528">
    <property type="component" value="Unassembled WGS sequence"/>
</dbReference>
<accession>A0A9P8PJK9</accession>
<sequence>MALPITYDSARKLISVDSEVSYPELQDEVTQLNKLAKDLISIQGEIPESAEPSNKITPLLKNLITSGIDALRKKQFKDAIQKLTVAIEMQQKRANWESFGVQLTELNGILQARCDAYIMNKQFIEAYNDADILLSTQVNTPDNFLRKAIASLNLGRLEDAKVNLERGLCFHENDKRLIDHLNVVNRAIDLENGDA</sequence>
<comment type="caution">
    <text evidence="1">The sequence shown here is derived from an EMBL/GenBank/DDBJ whole genome shotgun (WGS) entry which is preliminary data.</text>
</comment>
<dbReference type="InterPro" id="IPR011990">
    <property type="entry name" value="TPR-like_helical_dom_sf"/>
</dbReference>
<dbReference type="SUPFAM" id="SSF48452">
    <property type="entry name" value="TPR-like"/>
    <property type="match status" value="1"/>
</dbReference>
<reference evidence="1" key="2">
    <citation type="submission" date="2021-01" db="EMBL/GenBank/DDBJ databases">
        <authorList>
            <person name="Schikora-Tamarit M.A."/>
        </authorList>
    </citation>
    <scope>NUCLEOTIDE SEQUENCE</scope>
    <source>
        <strain evidence="1">CBS6341</strain>
    </source>
</reference>
<organism evidence="1 2">
    <name type="scientific">Wickerhamomyces mucosus</name>
    <dbReference type="NCBI Taxonomy" id="1378264"/>
    <lineage>
        <taxon>Eukaryota</taxon>
        <taxon>Fungi</taxon>
        <taxon>Dikarya</taxon>
        <taxon>Ascomycota</taxon>
        <taxon>Saccharomycotina</taxon>
        <taxon>Saccharomycetes</taxon>
        <taxon>Phaffomycetales</taxon>
        <taxon>Wickerhamomycetaceae</taxon>
        <taxon>Wickerhamomyces</taxon>
    </lineage>
</organism>
<gene>
    <name evidence="1" type="ORF">WICMUC_003965</name>
</gene>
<dbReference type="OrthoDB" id="433738at2759"/>
<dbReference type="AlphaFoldDB" id="A0A9P8PJK9"/>
<evidence type="ECO:0000313" key="2">
    <source>
        <dbReference type="Proteomes" id="UP000769528"/>
    </source>
</evidence>
<evidence type="ECO:0000313" key="1">
    <source>
        <dbReference type="EMBL" id="KAH3673012.1"/>
    </source>
</evidence>
<dbReference type="EMBL" id="JAEUBF010001066">
    <property type="protein sequence ID" value="KAH3673012.1"/>
    <property type="molecule type" value="Genomic_DNA"/>
</dbReference>
<reference evidence="1" key="1">
    <citation type="journal article" date="2021" name="Open Biol.">
        <title>Shared evolutionary footprints suggest mitochondrial oxidative damage underlies multiple complex I losses in fungi.</title>
        <authorList>
            <person name="Schikora-Tamarit M.A."/>
            <person name="Marcet-Houben M."/>
            <person name="Nosek J."/>
            <person name="Gabaldon T."/>
        </authorList>
    </citation>
    <scope>NUCLEOTIDE SEQUENCE</scope>
    <source>
        <strain evidence="1">CBS6341</strain>
    </source>
</reference>
<evidence type="ECO:0008006" key="3">
    <source>
        <dbReference type="Google" id="ProtNLM"/>
    </source>
</evidence>
<proteinExistence type="predicted"/>
<dbReference type="Gene3D" id="1.25.40.10">
    <property type="entry name" value="Tetratricopeptide repeat domain"/>
    <property type="match status" value="1"/>
</dbReference>